<accession>A0ABX0X8I8</accession>
<dbReference type="Proteomes" id="UP000770785">
    <property type="component" value="Unassembled WGS sequence"/>
</dbReference>
<proteinExistence type="predicted"/>
<protein>
    <submittedName>
        <fullName evidence="1">Uncharacterized protein</fullName>
    </submittedName>
</protein>
<dbReference type="EMBL" id="JAATJH010000001">
    <property type="protein sequence ID" value="NJC25568.1"/>
    <property type="molecule type" value="Genomic_DNA"/>
</dbReference>
<comment type="caution">
    <text evidence="1">The sequence shown here is derived from an EMBL/GenBank/DDBJ whole genome shotgun (WGS) entry which is preliminary data.</text>
</comment>
<evidence type="ECO:0000313" key="2">
    <source>
        <dbReference type="Proteomes" id="UP000770785"/>
    </source>
</evidence>
<name>A0ABX0X8I8_9BACT</name>
<organism evidence="1 2">
    <name type="scientific">Neolewinella antarctica</name>
    <dbReference type="NCBI Taxonomy" id="442734"/>
    <lineage>
        <taxon>Bacteria</taxon>
        <taxon>Pseudomonadati</taxon>
        <taxon>Bacteroidota</taxon>
        <taxon>Saprospiria</taxon>
        <taxon>Saprospirales</taxon>
        <taxon>Lewinellaceae</taxon>
        <taxon>Neolewinella</taxon>
    </lineage>
</organism>
<reference evidence="1 2" key="1">
    <citation type="submission" date="2020-03" db="EMBL/GenBank/DDBJ databases">
        <title>Genomic Encyclopedia of Type Strains, Phase IV (KMG-IV): sequencing the most valuable type-strain genomes for metagenomic binning, comparative biology and taxonomic classification.</title>
        <authorList>
            <person name="Goeker M."/>
        </authorList>
    </citation>
    <scope>NUCLEOTIDE SEQUENCE [LARGE SCALE GENOMIC DNA]</scope>
    <source>
        <strain evidence="1 2">DSM 105096</strain>
    </source>
</reference>
<keyword evidence="2" id="KW-1185">Reference proteome</keyword>
<dbReference type="RefSeq" id="WP_168036317.1">
    <property type="nucleotide sequence ID" value="NZ_JAATJH010000001.1"/>
</dbReference>
<sequence length="339" mass="39344">MEFQRRYFEKLLDQHTSKLEMVQQITQVLNLSKDAVYRRLRGATSLTADEMFRLQQHYRFNDTPGDHTLGSNAARAGTFQFSFGERQIKSPDDYIEQLEGRLRQVRELAGLRLLIASPGIPFFHEMIFPRLFAFKLFIYGSTCWDIPGWRDLRFRPEIIDHQVLDKVYEVGRFSYTVPGRELWTMGILNATLDQIEFMLMSGRLADDQQAFLLLDDVDDLVNHLEAMAKTGRKFLPGEDSSTGARFLPAQNELANNDNVILIDSQHTSTFFATYIMPNFLQSSDSVICDMARDWFNNIDELSTPLGASAGRQRHWYFNRLRQQVANTRERLSSQSRIKF</sequence>
<evidence type="ECO:0000313" key="1">
    <source>
        <dbReference type="EMBL" id="NJC25568.1"/>
    </source>
</evidence>
<gene>
    <name evidence="1" type="ORF">GGR27_001049</name>
</gene>